<accession>A0A914EF28</accession>
<evidence type="ECO:0000259" key="2">
    <source>
        <dbReference type="Pfam" id="PF07245"/>
    </source>
</evidence>
<evidence type="ECO:0000313" key="3">
    <source>
        <dbReference type="Proteomes" id="UP000887540"/>
    </source>
</evidence>
<dbReference type="Pfam" id="PF07245">
    <property type="entry name" value="Phlebovirus_G2"/>
    <property type="match status" value="1"/>
</dbReference>
<proteinExistence type="predicted"/>
<dbReference type="AlphaFoldDB" id="A0A914EF28"/>
<evidence type="ECO:0000256" key="1">
    <source>
        <dbReference type="SAM" id="Phobius"/>
    </source>
</evidence>
<keyword evidence="1" id="KW-0472">Membrane</keyword>
<dbReference type="WBParaSite" id="ACRNAN_scaffold7620.g32894.t1">
    <property type="protein sequence ID" value="ACRNAN_scaffold7620.g32894.t1"/>
    <property type="gene ID" value="ACRNAN_scaffold7620.g32894"/>
</dbReference>
<sequence length="481" mass="54820">MEPRSQICLPLKDPSNKIIGMITIEASNVIYKCYPMVDNYSRDFKLHADSESRCHGHGSCVNDFCSKLKPQDKVSELDGIANDHFGYSYCDESCGSIFCGCPPWSGFSCLLYRVYALPTTDNRIFEIFHCIFEASLKFNLTYEDFTEKNNSFSHEFFLSPNKPFTYNNIKLNFGSPTKPDSTPSYFATDGKKFVMLSREDFDASKHLKCPSKKDAFNFNCTFMESIIRCNPAGNSENCHFDDQSIKEIFDNEKNQLPIETPFEVIYGDKEGVHYEPIRSSGINLYLQLKWMKIASTITKTSCQVEPLGLTGIRKTQVGVKFSYKCKAIGKVAATISCEDSLSFEVICDETGKSRTKQLPIVNQKNSLTCSTLCSGSTTFFTLDMKTVEEFEDDEVYPISTYEQARKHMNKIWSNFTKIDVYGVLLWFFDDAIRIMVLVMVIMVSFLIPLPYLLPYLGCCCECLKQCCLPRRVTKSSEKKEI</sequence>
<dbReference type="Proteomes" id="UP000887540">
    <property type="component" value="Unplaced"/>
</dbReference>
<feature type="domain" description="Phlebovirus glycoprotein G2 fusion" evidence="2">
    <location>
        <begin position="5"/>
        <end position="275"/>
    </location>
</feature>
<evidence type="ECO:0000313" key="4">
    <source>
        <dbReference type="WBParaSite" id="ACRNAN_scaffold7620.g32894.t1"/>
    </source>
</evidence>
<feature type="transmembrane region" description="Helical" evidence="1">
    <location>
        <begin position="435"/>
        <end position="457"/>
    </location>
</feature>
<organism evidence="3 4">
    <name type="scientific">Acrobeloides nanus</name>
    <dbReference type="NCBI Taxonomy" id="290746"/>
    <lineage>
        <taxon>Eukaryota</taxon>
        <taxon>Metazoa</taxon>
        <taxon>Ecdysozoa</taxon>
        <taxon>Nematoda</taxon>
        <taxon>Chromadorea</taxon>
        <taxon>Rhabditida</taxon>
        <taxon>Tylenchina</taxon>
        <taxon>Cephalobomorpha</taxon>
        <taxon>Cephaloboidea</taxon>
        <taxon>Cephalobidae</taxon>
        <taxon>Acrobeloides</taxon>
    </lineage>
</organism>
<dbReference type="InterPro" id="IPR009878">
    <property type="entry name" value="Phlebovirus_G2_fusion"/>
</dbReference>
<reference evidence="4" key="1">
    <citation type="submission" date="2022-11" db="UniProtKB">
        <authorList>
            <consortium name="WormBaseParasite"/>
        </authorList>
    </citation>
    <scope>IDENTIFICATION</scope>
</reference>
<protein>
    <submittedName>
        <fullName evidence="4">Phlebovirus glycoprotein G2 fusion domain-containing protein</fullName>
    </submittedName>
</protein>
<keyword evidence="3" id="KW-1185">Reference proteome</keyword>
<keyword evidence="1" id="KW-1133">Transmembrane helix</keyword>
<keyword evidence="1" id="KW-0812">Transmembrane</keyword>
<name>A0A914EF28_9BILA</name>